<dbReference type="GO" id="GO:0010038">
    <property type="term" value="P:response to metal ion"/>
    <property type="evidence" value="ECO:0007669"/>
    <property type="project" value="InterPro"/>
</dbReference>
<dbReference type="InterPro" id="IPR004323">
    <property type="entry name" value="Ion_tolerance_CutA"/>
</dbReference>
<dbReference type="Pfam" id="PF03091">
    <property type="entry name" value="CutA1"/>
    <property type="match status" value="1"/>
</dbReference>
<comment type="similarity">
    <text evidence="1">Belongs to the CutA family.</text>
</comment>
<proteinExistence type="inferred from homology"/>
<organism evidence="2">
    <name type="scientific">bioreactor metagenome</name>
    <dbReference type="NCBI Taxonomy" id="1076179"/>
    <lineage>
        <taxon>unclassified sequences</taxon>
        <taxon>metagenomes</taxon>
        <taxon>ecological metagenomes</taxon>
    </lineage>
</organism>
<comment type="caution">
    <text evidence="2">The sequence shown here is derived from an EMBL/GenBank/DDBJ whole genome shotgun (WGS) entry which is preliminary data.</text>
</comment>
<sequence length="111" mass="12716">MQKSYVAEPYSVIFITVPTVEEARLIAKTLVDERLAACVSIIPEIISTYRWQGNVKEYAEAKLLVKTKAANFNEIATRVKKLHPAILPEIISIKIEQATEDYLMWMFDEVK</sequence>
<dbReference type="InterPro" id="IPR015867">
    <property type="entry name" value="N-reg_PII/ATP_PRibTrfase_C"/>
</dbReference>
<dbReference type="SUPFAM" id="SSF54913">
    <property type="entry name" value="GlnB-like"/>
    <property type="match status" value="1"/>
</dbReference>
<evidence type="ECO:0000313" key="2">
    <source>
        <dbReference type="EMBL" id="MPN12829.1"/>
    </source>
</evidence>
<dbReference type="GO" id="GO:0005507">
    <property type="term" value="F:copper ion binding"/>
    <property type="evidence" value="ECO:0007669"/>
    <property type="project" value="TreeGrafter"/>
</dbReference>
<dbReference type="AlphaFoldDB" id="A0A645FHK3"/>
<dbReference type="Gene3D" id="3.30.70.120">
    <property type="match status" value="1"/>
</dbReference>
<dbReference type="EMBL" id="VSSQ01059247">
    <property type="protein sequence ID" value="MPN12829.1"/>
    <property type="molecule type" value="Genomic_DNA"/>
</dbReference>
<name>A0A645FHK3_9ZZZZ</name>
<reference evidence="2" key="1">
    <citation type="submission" date="2019-08" db="EMBL/GenBank/DDBJ databases">
        <authorList>
            <person name="Kucharzyk K."/>
            <person name="Murdoch R.W."/>
            <person name="Higgins S."/>
            <person name="Loffler F."/>
        </authorList>
    </citation>
    <scope>NUCLEOTIDE SEQUENCE</scope>
</reference>
<dbReference type="PANTHER" id="PTHR23419">
    <property type="entry name" value="DIVALENT CATION TOLERANCE CUTA-RELATED"/>
    <property type="match status" value="1"/>
</dbReference>
<dbReference type="PANTHER" id="PTHR23419:SF8">
    <property type="entry name" value="FI09726P"/>
    <property type="match status" value="1"/>
</dbReference>
<gene>
    <name evidence="2" type="primary">cutA_6</name>
    <name evidence="2" type="ORF">SDC9_160149</name>
</gene>
<dbReference type="InterPro" id="IPR011322">
    <property type="entry name" value="N-reg_PII-like_a/b"/>
</dbReference>
<evidence type="ECO:0000256" key="1">
    <source>
        <dbReference type="ARBA" id="ARBA00010169"/>
    </source>
</evidence>
<protein>
    <submittedName>
        <fullName evidence="2">Divalent-cation tolerance protein CutA</fullName>
    </submittedName>
</protein>
<accession>A0A645FHK3</accession>